<dbReference type="EC" id="2.7.11.1" evidence="1"/>
<dbReference type="SUPFAM" id="SSF56112">
    <property type="entry name" value="Protein kinase-like (PK-like)"/>
    <property type="match status" value="1"/>
</dbReference>
<dbReference type="SMART" id="SM00220">
    <property type="entry name" value="S_TKc"/>
    <property type="match status" value="1"/>
</dbReference>
<comment type="catalytic activity">
    <reaction evidence="8">
        <text>L-seryl-[protein] + ATP = O-phospho-L-seryl-[protein] + ADP + H(+)</text>
        <dbReference type="Rhea" id="RHEA:17989"/>
        <dbReference type="Rhea" id="RHEA-COMP:9863"/>
        <dbReference type="Rhea" id="RHEA-COMP:11604"/>
        <dbReference type="ChEBI" id="CHEBI:15378"/>
        <dbReference type="ChEBI" id="CHEBI:29999"/>
        <dbReference type="ChEBI" id="CHEBI:30616"/>
        <dbReference type="ChEBI" id="CHEBI:83421"/>
        <dbReference type="ChEBI" id="CHEBI:456216"/>
        <dbReference type="EC" id="2.7.11.1"/>
    </reaction>
</comment>
<dbReference type="InterPro" id="IPR011009">
    <property type="entry name" value="Kinase-like_dom_sf"/>
</dbReference>
<dbReference type="Proteomes" id="UP001054889">
    <property type="component" value="Unassembled WGS sequence"/>
</dbReference>
<dbReference type="InterPro" id="IPR000719">
    <property type="entry name" value="Prot_kinase_dom"/>
</dbReference>
<reference evidence="10" key="2">
    <citation type="submission" date="2021-12" db="EMBL/GenBank/DDBJ databases">
        <title>Resequencing data analysis of finger millet.</title>
        <authorList>
            <person name="Hatakeyama M."/>
            <person name="Aluri S."/>
            <person name="Balachadran M.T."/>
            <person name="Sivarajan S.R."/>
            <person name="Poveda L."/>
            <person name="Shimizu-Inatsugi R."/>
            <person name="Schlapbach R."/>
            <person name="Sreeman S.M."/>
            <person name="Shimizu K.K."/>
        </authorList>
    </citation>
    <scope>NUCLEOTIDE SEQUENCE</scope>
</reference>
<dbReference type="FunFam" id="1.10.510.10:FF:001023">
    <property type="entry name" value="Os07g0541700 protein"/>
    <property type="match status" value="1"/>
</dbReference>
<evidence type="ECO:0000256" key="6">
    <source>
        <dbReference type="ARBA" id="ARBA00022840"/>
    </source>
</evidence>
<dbReference type="PANTHER" id="PTHR45707:SF80">
    <property type="entry name" value="PROTEIN KINASE DOMAIN-CONTAINING PROTEIN"/>
    <property type="match status" value="1"/>
</dbReference>
<dbReference type="GO" id="GO:0005524">
    <property type="term" value="F:ATP binding"/>
    <property type="evidence" value="ECO:0007669"/>
    <property type="project" value="UniProtKB-KW"/>
</dbReference>
<evidence type="ECO:0000259" key="9">
    <source>
        <dbReference type="PROSITE" id="PS50011"/>
    </source>
</evidence>
<feature type="domain" description="Protein kinase" evidence="9">
    <location>
        <begin position="1"/>
        <end position="144"/>
    </location>
</feature>
<evidence type="ECO:0000256" key="7">
    <source>
        <dbReference type="ARBA" id="ARBA00047899"/>
    </source>
</evidence>
<evidence type="ECO:0000256" key="5">
    <source>
        <dbReference type="ARBA" id="ARBA00022777"/>
    </source>
</evidence>
<evidence type="ECO:0000256" key="2">
    <source>
        <dbReference type="ARBA" id="ARBA00022527"/>
    </source>
</evidence>
<evidence type="ECO:0000256" key="1">
    <source>
        <dbReference type="ARBA" id="ARBA00012513"/>
    </source>
</evidence>
<comment type="catalytic activity">
    <reaction evidence="7">
        <text>L-threonyl-[protein] + ATP = O-phospho-L-threonyl-[protein] + ADP + H(+)</text>
        <dbReference type="Rhea" id="RHEA:46608"/>
        <dbReference type="Rhea" id="RHEA-COMP:11060"/>
        <dbReference type="Rhea" id="RHEA-COMP:11605"/>
        <dbReference type="ChEBI" id="CHEBI:15378"/>
        <dbReference type="ChEBI" id="CHEBI:30013"/>
        <dbReference type="ChEBI" id="CHEBI:30616"/>
        <dbReference type="ChEBI" id="CHEBI:61977"/>
        <dbReference type="ChEBI" id="CHEBI:456216"/>
        <dbReference type="EC" id="2.7.11.1"/>
    </reaction>
</comment>
<evidence type="ECO:0000313" key="11">
    <source>
        <dbReference type="Proteomes" id="UP001054889"/>
    </source>
</evidence>
<organism evidence="10 11">
    <name type="scientific">Eleusine coracana subsp. coracana</name>
    <dbReference type="NCBI Taxonomy" id="191504"/>
    <lineage>
        <taxon>Eukaryota</taxon>
        <taxon>Viridiplantae</taxon>
        <taxon>Streptophyta</taxon>
        <taxon>Embryophyta</taxon>
        <taxon>Tracheophyta</taxon>
        <taxon>Spermatophyta</taxon>
        <taxon>Magnoliopsida</taxon>
        <taxon>Liliopsida</taxon>
        <taxon>Poales</taxon>
        <taxon>Poaceae</taxon>
        <taxon>PACMAD clade</taxon>
        <taxon>Chloridoideae</taxon>
        <taxon>Cynodonteae</taxon>
        <taxon>Eleusininae</taxon>
        <taxon>Eleusine</taxon>
    </lineage>
</organism>
<evidence type="ECO:0000256" key="8">
    <source>
        <dbReference type="ARBA" id="ARBA00048679"/>
    </source>
</evidence>
<proteinExistence type="predicted"/>
<keyword evidence="3" id="KW-0808">Transferase</keyword>
<dbReference type="InterPro" id="IPR008271">
    <property type="entry name" value="Ser/Thr_kinase_AS"/>
</dbReference>
<dbReference type="EMBL" id="BQKI01000015">
    <property type="protein sequence ID" value="GJN07820.1"/>
    <property type="molecule type" value="Genomic_DNA"/>
</dbReference>
<protein>
    <recommendedName>
        <fullName evidence="1">non-specific serine/threonine protein kinase</fullName>
        <ecNumber evidence="1">2.7.11.1</ecNumber>
    </recommendedName>
</protein>
<keyword evidence="6" id="KW-0067">ATP-binding</keyword>
<sequence length="144" mass="16387">MDMDEKQFIKEIECLMKARHRNIVRFFGYCADTQGLLKDFGGKPVLADVRNRALCFEYVPKGSLDKHITDASCGLEWAVRYRIIEGICEGLHYLHKNHILHLDLKPANILVDDNMVPKIADFGLSRRLDQNQSTIIATTIVGSL</sequence>
<keyword evidence="4" id="KW-0547">Nucleotide-binding</keyword>
<dbReference type="AlphaFoldDB" id="A0AAV5DBP5"/>
<dbReference type="PROSITE" id="PS00108">
    <property type="entry name" value="PROTEIN_KINASE_ST"/>
    <property type="match status" value="1"/>
</dbReference>
<reference evidence="10" key="1">
    <citation type="journal article" date="2018" name="DNA Res.">
        <title>Multiple hybrid de novo genome assembly of finger millet, an orphan allotetraploid crop.</title>
        <authorList>
            <person name="Hatakeyama M."/>
            <person name="Aluri S."/>
            <person name="Balachadran M.T."/>
            <person name="Sivarajan S.R."/>
            <person name="Patrignani A."/>
            <person name="Gruter S."/>
            <person name="Poveda L."/>
            <person name="Shimizu-Inatsugi R."/>
            <person name="Baeten J."/>
            <person name="Francoijs K.J."/>
            <person name="Nataraja K.N."/>
            <person name="Reddy Y.A.N."/>
            <person name="Phadnis S."/>
            <person name="Ravikumar R.L."/>
            <person name="Schlapbach R."/>
            <person name="Sreeman S.M."/>
            <person name="Shimizu K.K."/>
        </authorList>
    </citation>
    <scope>NUCLEOTIDE SEQUENCE</scope>
</reference>
<evidence type="ECO:0000313" key="10">
    <source>
        <dbReference type="EMBL" id="GJN07820.1"/>
    </source>
</evidence>
<name>A0AAV5DBP5_ELECO</name>
<dbReference type="PANTHER" id="PTHR45707">
    <property type="entry name" value="C2 CALCIUM/LIPID-BINDING PLANT PHOSPHORIBOSYLTRANSFERASE FAMILY PROTEIN"/>
    <property type="match status" value="1"/>
</dbReference>
<evidence type="ECO:0000256" key="3">
    <source>
        <dbReference type="ARBA" id="ARBA00022679"/>
    </source>
</evidence>
<dbReference type="Gene3D" id="1.10.510.10">
    <property type="entry name" value="Transferase(Phosphotransferase) domain 1"/>
    <property type="match status" value="1"/>
</dbReference>
<keyword evidence="2" id="KW-0723">Serine/threonine-protein kinase</keyword>
<evidence type="ECO:0000256" key="4">
    <source>
        <dbReference type="ARBA" id="ARBA00022741"/>
    </source>
</evidence>
<dbReference type="GO" id="GO:0004674">
    <property type="term" value="F:protein serine/threonine kinase activity"/>
    <property type="evidence" value="ECO:0007669"/>
    <property type="project" value="UniProtKB-KW"/>
</dbReference>
<keyword evidence="11" id="KW-1185">Reference proteome</keyword>
<dbReference type="Pfam" id="PF00069">
    <property type="entry name" value="Pkinase"/>
    <property type="match status" value="1"/>
</dbReference>
<accession>A0AAV5DBP5</accession>
<gene>
    <name evidence="10" type="primary">ga25685</name>
    <name evidence="10" type="ORF">PR202_ga25685</name>
</gene>
<comment type="caution">
    <text evidence="10">The sequence shown here is derived from an EMBL/GenBank/DDBJ whole genome shotgun (WGS) entry which is preliminary data.</text>
</comment>
<keyword evidence="5" id="KW-0418">Kinase</keyword>
<dbReference type="PROSITE" id="PS50011">
    <property type="entry name" value="PROTEIN_KINASE_DOM"/>
    <property type="match status" value="1"/>
</dbReference>